<proteinExistence type="predicted"/>
<keyword evidence="2" id="KW-1185">Reference proteome</keyword>
<accession>A0ABN8IZ35</accession>
<organism evidence="1 2">
    <name type="scientific">Iphiclides podalirius</name>
    <name type="common">scarce swallowtail</name>
    <dbReference type="NCBI Taxonomy" id="110791"/>
    <lineage>
        <taxon>Eukaryota</taxon>
        <taxon>Metazoa</taxon>
        <taxon>Ecdysozoa</taxon>
        <taxon>Arthropoda</taxon>
        <taxon>Hexapoda</taxon>
        <taxon>Insecta</taxon>
        <taxon>Pterygota</taxon>
        <taxon>Neoptera</taxon>
        <taxon>Endopterygota</taxon>
        <taxon>Lepidoptera</taxon>
        <taxon>Glossata</taxon>
        <taxon>Ditrysia</taxon>
        <taxon>Papilionoidea</taxon>
        <taxon>Papilionidae</taxon>
        <taxon>Papilioninae</taxon>
        <taxon>Iphiclides</taxon>
    </lineage>
</organism>
<sequence>MYWTTDHSDLTFCLGGYRRIKKYATPKTILLVNSEWCQETEASGSSIDPKSSTLKLKTEDCNVEEEVDVADNFGDTSYQIMEDVSKPPTISNDQSDTWDSELESYLTLPKNIN</sequence>
<reference evidence="1" key="1">
    <citation type="submission" date="2022-03" db="EMBL/GenBank/DDBJ databases">
        <authorList>
            <person name="Martin H S."/>
        </authorList>
    </citation>
    <scope>NUCLEOTIDE SEQUENCE</scope>
</reference>
<protein>
    <submittedName>
        <fullName evidence="1">Uncharacterized protein</fullName>
    </submittedName>
</protein>
<name>A0ABN8IZ35_9NEOP</name>
<dbReference type="EMBL" id="OW152817">
    <property type="protein sequence ID" value="CAH2068185.1"/>
    <property type="molecule type" value="Genomic_DNA"/>
</dbReference>
<evidence type="ECO:0000313" key="2">
    <source>
        <dbReference type="Proteomes" id="UP000837857"/>
    </source>
</evidence>
<evidence type="ECO:0000313" key="1">
    <source>
        <dbReference type="EMBL" id="CAH2068185.1"/>
    </source>
</evidence>
<feature type="non-terminal residue" evidence="1">
    <location>
        <position position="1"/>
    </location>
</feature>
<gene>
    <name evidence="1" type="ORF">IPOD504_LOCUS14111</name>
</gene>
<dbReference type="Proteomes" id="UP000837857">
    <property type="component" value="Chromosome 5"/>
</dbReference>